<accession>A0A2W2EAB0</accession>
<dbReference type="EMBL" id="POUD01000018">
    <property type="protein sequence ID" value="PZG21206.1"/>
    <property type="molecule type" value="Genomic_DNA"/>
</dbReference>
<dbReference type="AlphaFoldDB" id="A0A2W2EAB0"/>
<name>A0A2W2EAB0_9ACTN</name>
<organism evidence="1 2">
    <name type="scientific">Nonomuraea aridisoli</name>
    <dbReference type="NCBI Taxonomy" id="2070368"/>
    <lineage>
        <taxon>Bacteria</taxon>
        <taxon>Bacillati</taxon>
        <taxon>Actinomycetota</taxon>
        <taxon>Actinomycetes</taxon>
        <taxon>Streptosporangiales</taxon>
        <taxon>Streptosporangiaceae</taxon>
        <taxon>Nonomuraea</taxon>
    </lineage>
</organism>
<dbReference type="Proteomes" id="UP000249304">
    <property type="component" value="Unassembled WGS sequence"/>
</dbReference>
<sequence>MLVQARQVPVGIERAGHAARDRTREVEQLQRRELHLLVLAPDAHDRHPAAADELVWTRGYAVADREPRDDIAPG</sequence>
<gene>
    <name evidence="1" type="ORF">C1J01_07035</name>
</gene>
<evidence type="ECO:0000313" key="2">
    <source>
        <dbReference type="Proteomes" id="UP000249304"/>
    </source>
</evidence>
<reference evidence="1 2" key="1">
    <citation type="submission" date="2018-01" db="EMBL/GenBank/DDBJ databases">
        <title>Draft genome sequence of Nonomuraea sp. KC333.</title>
        <authorList>
            <person name="Sahin N."/>
            <person name="Saygin H."/>
            <person name="Ay H."/>
        </authorList>
    </citation>
    <scope>NUCLEOTIDE SEQUENCE [LARGE SCALE GENOMIC DNA]</scope>
    <source>
        <strain evidence="1 2">KC333</strain>
    </source>
</reference>
<evidence type="ECO:0000313" key="1">
    <source>
        <dbReference type="EMBL" id="PZG21206.1"/>
    </source>
</evidence>
<keyword evidence="2" id="KW-1185">Reference proteome</keyword>
<protein>
    <submittedName>
        <fullName evidence="1">Uncharacterized protein</fullName>
    </submittedName>
</protein>
<comment type="caution">
    <text evidence="1">The sequence shown here is derived from an EMBL/GenBank/DDBJ whole genome shotgun (WGS) entry which is preliminary data.</text>
</comment>
<proteinExistence type="predicted"/>